<dbReference type="STRING" id="5762.D2V6C3"/>
<dbReference type="GO" id="GO:0000309">
    <property type="term" value="F:nicotinamide-nucleotide adenylyltransferase activity"/>
    <property type="evidence" value="ECO:0007669"/>
    <property type="project" value="TreeGrafter"/>
</dbReference>
<dbReference type="PANTHER" id="PTHR12039:SF0">
    <property type="entry name" value="NICOTINAMIDE-NUCLEOTIDE ADENYLYLTRANSFERASE"/>
    <property type="match status" value="1"/>
</dbReference>
<name>D2V6C3_NAEGR</name>
<dbReference type="Proteomes" id="UP000006671">
    <property type="component" value="Unassembled WGS sequence"/>
</dbReference>
<organism evidence="2">
    <name type="scientific">Naegleria gruberi</name>
    <name type="common">Amoeba</name>
    <dbReference type="NCBI Taxonomy" id="5762"/>
    <lineage>
        <taxon>Eukaryota</taxon>
        <taxon>Discoba</taxon>
        <taxon>Heterolobosea</taxon>
        <taxon>Tetramitia</taxon>
        <taxon>Eutetramitia</taxon>
        <taxon>Vahlkampfiidae</taxon>
        <taxon>Naegleria</taxon>
    </lineage>
</organism>
<evidence type="ECO:0000313" key="2">
    <source>
        <dbReference type="Proteomes" id="UP000006671"/>
    </source>
</evidence>
<dbReference type="OMA" id="RMHIETF"/>
<dbReference type="PANTHER" id="PTHR12039">
    <property type="entry name" value="NICOTINAMIDE MONONUCLEOTIDE ADENYLYLTRANSFERASE"/>
    <property type="match status" value="1"/>
</dbReference>
<dbReference type="GeneID" id="8861736"/>
<sequence>MAIILSTGSYCPVHRMHIETFYLCKKALEEQYGIHVVGAFISPSHKSYVASKLQEDFIETETRLKLCEISIEQAEKEHLDVSPFLSVDAWESVECDGFVDFPEVSISLNEFIKQEFPQTPIKLIYLCGSDHINKCRYVLSFPKKLQIGVGILQRPSHSQLSNIGKGEKDIYHIETTMQEECSSTLVRKRAKQGESIQDLVCSDVENFMRNHHIYYQ</sequence>
<dbReference type="GO" id="GO:0009435">
    <property type="term" value="P:NAD+ biosynthetic process"/>
    <property type="evidence" value="ECO:0007669"/>
    <property type="project" value="TreeGrafter"/>
</dbReference>
<gene>
    <name evidence="1" type="ORF">NAEGRDRAFT_64385</name>
</gene>
<dbReference type="InterPro" id="IPR051182">
    <property type="entry name" value="Euk_NMN_adenylyltrnsfrase"/>
</dbReference>
<evidence type="ECO:0000313" key="1">
    <source>
        <dbReference type="EMBL" id="EFC47546.1"/>
    </source>
</evidence>
<dbReference type="OrthoDB" id="422187at2759"/>
<dbReference type="InParanoid" id="D2V6C3"/>
<dbReference type="SUPFAM" id="SSF52374">
    <property type="entry name" value="Nucleotidylyl transferase"/>
    <property type="match status" value="1"/>
</dbReference>
<dbReference type="VEuPathDB" id="AmoebaDB:NAEGRDRAFT_64385"/>
<accession>D2V6C3</accession>
<dbReference type="RefSeq" id="XP_002680290.1">
    <property type="nucleotide sequence ID" value="XM_002680244.1"/>
</dbReference>
<dbReference type="EMBL" id="GG738854">
    <property type="protein sequence ID" value="EFC47546.1"/>
    <property type="molecule type" value="Genomic_DNA"/>
</dbReference>
<protein>
    <submittedName>
        <fullName evidence="1">Predicted protein</fullName>
    </submittedName>
</protein>
<dbReference type="AlphaFoldDB" id="D2V6C3"/>
<dbReference type="KEGG" id="ngr:NAEGRDRAFT_64385"/>
<reference evidence="1 2" key="1">
    <citation type="journal article" date="2010" name="Cell">
        <title>The genome of Naegleria gruberi illuminates early eukaryotic versatility.</title>
        <authorList>
            <person name="Fritz-Laylin L.K."/>
            <person name="Prochnik S.E."/>
            <person name="Ginger M.L."/>
            <person name="Dacks J.B."/>
            <person name="Carpenter M.L."/>
            <person name="Field M.C."/>
            <person name="Kuo A."/>
            <person name="Paredez A."/>
            <person name="Chapman J."/>
            <person name="Pham J."/>
            <person name="Shu S."/>
            <person name="Neupane R."/>
            <person name="Cipriano M."/>
            <person name="Mancuso J."/>
            <person name="Tu H."/>
            <person name="Salamov A."/>
            <person name="Lindquist E."/>
            <person name="Shapiro H."/>
            <person name="Lucas S."/>
            <person name="Grigoriev I.V."/>
            <person name="Cande W.Z."/>
            <person name="Fulton C."/>
            <person name="Rokhsar D.S."/>
            <person name="Dawson S.C."/>
        </authorList>
    </citation>
    <scope>NUCLEOTIDE SEQUENCE [LARGE SCALE GENOMIC DNA]</scope>
    <source>
        <strain evidence="1 2">NEG-M</strain>
    </source>
</reference>
<dbReference type="GO" id="GO:0004515">
    <property type="term" value="F:nicotinate-nucleotide adenylyltransferase activity"/>
    <property type="evidence" value="ECO:0007669"/>
    <property type="project" value="TreeGrafter"/>
</dbReference>
<dbReference type="Gene3D" id="3.40.50.620">
    <property type="entry name" value="HUPs"/>
    <property type="match status" value="1"/>
</dbReference>
<dbReference type="InterPro" id="IPR014729">
    <property type="entry name" value="Rossmann-like_a/b/a_fold"/>
</dbReference>
<proteinExistence type="predicted"/>
<keyword evidence="2" id="KW-1185">Reference proteome</keyword>